<dbReference type="Gene3D" id="3.40.1030.10">
    <property type="entry name" value="Nucleoside phosphorylase/phosphoribosyltransferase catalytic domain"/>
    <property type="match status" value="1"/>
</dbReference>
<evidence type="ECO:0000256" key="5">
    <source>
        <dbReference type="ARBA" id="ARBA00022822"/>
    </source>
</evidence>
<feature type="binding site" evidence="9">
    <location>
        <position position="225"/>
    </location>
    <ligand>
        <name>Mg(2+)</name>
        <dbReference type="ChEBI" id="CHEBI:18420"/>
        <label>2</label>
    </ligand>
</feature>
<dbReference type="Pfam" id="PF02885">
    <property type="entry name" value="Glycos_trans_3N"/>
    <property type="match status" value="1"/>
</dbReference>
<evidence type="ECO:0000256" key="8">
    <source>
        <dbReference type="ARBA" id="ARBA00061188"/>
    </source>
</evidence>
<dbReference type="Proteomes" id="UP000280417">
    <property type="component" value="Unassembled WGS sequence"/>
</dbReference>
<reference evidence="12 13" key="1">
    <citation type="submission" date="2018-06" db="EMBL/GenBank/DDBJ databases">
        <title>Extensive metabolic versatility and redundancy in microbially diverse, dynamic hydrothermal sediments.</title>
        <authorList>
            <person name="Dombrowski N."/>
            <person name="Teske A."/>
            <person name="Baker B.J."/>
        </authorList>
    </citation>
    <scope>NUCLEOTIDE SEQUENCE [LARGE SCALE GENOMIC DNA]</scope>
    <source>
        <strain evidence="12">B3_G15</strain>
    </source>
</reference>
<evidence type="ECO:0000256" key="6">
    <source>
        <dbReference type="ARBA" id="ARBA00023141"/>
    </source>
</evidence>
<dbReference type="Pfam" id="PF00591">
    <property type="entry name" value="Glycos_transf_3"/>
    <property type="match status" value="1"/>
</dbReference>
<dbReference type="AlphaFoldDB" id="A0A662D8R0"/>
<keyword evidence="2 9" id="KW-0028">Amino-acid biosynthesis</keyword>
<comment type="function">
    <text evidence="9">Catalyzes the transfer of the phosphoribosyl group of 5-phosphorylribose-1-pyrophosphate (PRPP) to anthranilate to yield N-(5'-phosphoribosyl)-anthranilate (PRA).</text>
</comment>
<dbReference type="SUPFAM" id="SSF52418">
    <property type="entry name" value="Nucleoside phosphorylase/phosphoribosyltransferase catalytic domain"/>
    <property type="match status" value="1"/>
</dbReference>
<evidence type="ECO:0000256" key="4">
    <source>
        <dbReference type="ARBA" id="ARBA00022679"/>
    </source>
</evidence>
<dbReference type="FunFam" id="3.40.1030.10:FF:000002">
    <property type="entry name" value="Anthranilate phosphoribosyltransferase"/>
    <property type="match status" value="1"/>
</dbReference>
<keyword evidence="9" id="KW-0460">Magnesium</keyword>
<comment type="caution">
    <text evidence="12">The sequence shown here is derived from an EMBL/GenBank/DDBJ whole genome shotgun (WGS) entry which is preliminary data.</text>
</comment>
<dbReference type="InterPro" id="IPR005940">
    <property type="entry name" value="Anthranilate_Pribosyl_Tfrase"/>
</dbReference>
<comment type="similarity">
    <text evidence="8">In the C-terminal section; belongs to the anthranilate phosphoribosyltransferase family.</text>
</comment>
<feature type="binding site" evidence="9">
    <location>
        <position position="120"/>
    </location>
    <ligand>
        <name>5-phospho-alpha-D-ribose 1-diphosphate</name>
        <dbReference type="ChEBI" id="CHEBI:58017"/>
    </ligand>
</feature>
<gene>
    <name evidence="9 12" type="primary">trpD</name>
    <name evidence="12" type="ORF">DRJ04_08390</name>
</gene>
<dbReference type="HAMAP" id="MF_00211">
    <property type="entry name" value="TrpD"/>
    <property type="match status" value="1"/>
</dbReference>
<dbReference type="InterPro" id="IPR000312">
    <property type="entry name" value="Glycosyl_Trfase_fam3"/>
</dbReference>
<comment type="catalytic activity">
    <reaction evidence="7 9">
        <text>N-(5-phospho-beta-D-ribosyl)anthranilate + diphosphate = 5-phospho-alpha-D-ribose 1-diphosphate + anthranilate</text>
        <dbReference type="Rhea" id="RHEA:11768"/>
        <dbReference type="ChEBI" id="CHEBI:16567"/>
        <dbReference type="ChEBI" id="CHEBI:18277"/>
        <dbReference type="ChEBI" id="CHEBI:33019"/>
        <dbReference type="ChEBI" id="CHEBI:58017"/>
        <dbReference type="EC" id="2.4.2.18"/>
    </reaction>
</comment>
<dbReference type="GO" id="GO:0000287">
    <property type="term" value="F:magnesium ion binding"/>
    <property type="evidence" value="ECO:0007669"/>
    <property type="project" value="UniProtKB-UniRule"/>
</dbReference>
<evidence type="ECO:0000313" key="12">
    <source>
        <dbReference type="EMBL" id="RLE11258.1"/>
    </source>
</evidence>
<feature type="binding site" evidence="9">
    <location>
        <position position="226"/>
    </location>
    <ligand>
        <name>Mg(2+)</name>
        <dbReference type="ChEBI" id="CHEBI:18420"/>
        <label>1</label>
    </ligand>
</feature>
<evidence type="ECO:0000256" key="3">
    <source>
        <dbReference type="ARBA" id="ARBA00022676"/>
    </source>
</evidence>
<feature type="binding site" evidence="9">
    <location>
        <position position="226"/>
    </location>
    <ligand>
        <name>Mg(2+)</name>
        <dbReference type="ChEBI" id="CHEBI:18420"/>
        <label>2</label>
    </ligand>
</feature>
<evidence type="ECO:0000256" key="2">
    <source>
        <dbReference type="ARBA" id="ARBA00022605"/>
    </source>
</evidence>
<evidence type="ECO:0000256" key="9">
    <source>
        <dbReference type="HAMAP-Rule" id="MF_00211"/>
    </source>
</evidence>
<comment type="similarity">
    <text evidence="9">Belongs to the anthranilate phosphoribosyltransferase family.</text>
</comment>
<feature type="binding site" evidence="9">
    <location>
        <position position="80"/>
    </location>
    <ligand>
        <name>5-phospho-alpha-D-ribose 1-diphosphate</name>
        <dbReference type="ChEBI" id="CHEBI:58017"/>
    </ligand>
</feature>
<dbReference type="UniPathway" id="UPA00035">
    <property type="reaction ID" value="UER00041"/>
</dbReference>
<dbReference type="EC" id="2.4.2.18" evidence="9"/>
<dbReference type="GO" id="GO:0005829">
    <property type="term" value="C:cytosol"/>
    <property type="evidence" value="ECO:0007669"/>
    <property type="project" value="TreeGrafter"/>
</dbReference>
<protein>
    <recommendedName>
        <fullName evidence="9">Anthranilate phosphoribosyltransferase</fullName>
        <ecNumber evidence="9">2.4.2.18</ecNumber>
    </recommendedName>
</protein>
<proteinExistence type="inferred from homology"/>
<dbReference type="InterPro" id="IPR017459">
    <property type="entry name" value="Glycosyl_Trfase_fam3_N_dom"/>
</dbReference>
<comment type="caution">
    <text evidence="9">Lacks conserved residue(s) required for the propagation of feature annotation.</text>
</comment>
<sequence>MIREALAMLVEGKSLSKTQARKVMSEIMEARATSAQIAAFLTALRMKKETVDEITGMAEEMMEKALSFSWDGDVLVDTCGTGGDNLGTFNISTTCAFVVAAAGVKVAKHGNRALSSQCGSADVLEEMGVRLDLPFHLVKKALEEIGIGFLFAPFFHQAMKYALPARREIGLRTAFNLLGPLTNPLRANVRLMGVYDPSLLLTLAEVISNLGAERAFIVRGEDGLDEVSVTGKTMVVELKGKKIISYWVEPEDLGINRWPLDQIKGGDKKVNARIIYRILEGKEKGAKREIVLANSAFCLVGAKVAANFREGIKIAAELIDSGEALKKINQLIEFTRSFS</sequence>
<feature type="binding site" evidence="9">
    <location>
        <begin position="108"/>
        <end position="116"/>
    </location>
    <ligand>
        <name>5-phospho-alpha-D-ribose 1-diphosphate</name>
        <dbReference type="ChEBI" id="CHEBI:58017"/>
    </ligand>
</feature>
<dbReference type="InterPro" id="IPR036320">
    <property type="entry name" value="Glycosyl_Trfase_fam3_N_dom_sf"/>
</dbReference>
<feature type="domain" description="Glycosyl transferase family 3" evidence="10">
    <location>
        <begin position="74"/>
        <end position="325"/>
    </location>
</feature>
<feature type="binding site" evidence="9">
    <location>
        <position position="166"/>
    </location>
    <ligand>
        <name>anthranilate</name>
        <dbReference type="ChEBI" id="CHEBI:16567"/>
        <label>2</label>
    </ligand>
</feature>
<keyword evidence="3 9" id="KW-0328">Glycosyltransferase</keyword>
<feature type="binding site" evidence="9">
    <location>
        <position position="88"/>
    </location>
    <ligand>
        <name>5-phospho-alpha-D-ribose 1-diphosphate</name>
        <dbReference type="ChEBI" id="CHEBI:58017"/>
    </ligand>
</feature>
<feature type="binding site" evidence="9">
    <location>
        <position position="92"/>
    </location>
    <ligand>
        <name>Mg(2+)</name>
        <dbReference type="ChEBI" id="CHEBI:18420"/>
        <label>1</label>
    </ligand>
</feature>
<feature type="binding site" evidence="9">
    <location>
        <position position="80"/>
    </location>
    <ligand>
        <name>anthranilate</name>
        <dbReference type="ChEBI" id="CHEBI:16567"/>
        <label>1</label>
    </ligand>
</feature>
<dbReference type="Gene3D" id="1.20.970.10">
    <property type="entry name" value="Transferase, Pyrimidine Nucleoside Phosphorylase, Chain C"/>
    <property type="match status" value="1"/>
</dbReference>
<dbReference type="GO" id="GO:0000162">
    <property type="term" value="P:L-tryptophan biosynthetic process"/>
    <property type="evidence" value="ECO:0007669"/>
    <property type="project" value="UniProtKB-UniRule"/>
</dbReference>
<keyword evidence="6 9" id="KW-0057">Aromatic amino acid biosynthesis</keyword>
<evidence type="ECO:0000259" key="10">
    <source>
        <dbReference type="Pfam" id="PF00591"/>
    </source>
</evidence>
<comment type="subunit">
    <text evidence="9">Homodimer.</text>
</comment>
<dbReference type="PANTHER" id="PTHR43285">
    <property type="entry name" value="ANTHRANILATE PHOSPHORIBOSYLTRANSFERASE"/>
    <property type="match status" value="1"/>
</dbReference>
<feature type="binding site" evidence="9">
    <location>
        <position position="111"/>
    </location>
    <ligand>
        <name>anthranilate</name>
        <dbReference type="ChEBI" id="CHEBI:16567"/>
        <label>1</label>
    </ligand>
</feature>
<comment type="pathway">
    <text evidence="1 9">Amino-acid biosynthesis; L-tryptophan biosynthesis; L-tryptophan from chorismate: step 2/5.</text>
</comment>
<name>A0A662D8R0_UNCAE</name>
<dbReference type="NCBIfam" id="TIGR01245">
    <property type="entry name" value="trpD"/>
    <property type="match status" value="1"/>
</dbReference>
<organism evidence="12 13">
    <name type="scientific">Aerophobetes bacterium</name>
    <dbReference type="NCBI Taxonomy" id="2030807"/>
    <lineage>
        <taxon>Bacteria</taxon>
        <taxon>Candidatus Aerophobota</taxon>
    </lineage>
</organism>
<evidence type="ECO:0000256" key="7">
    <source>
        <dbReference type="ARBA" id="ARBA00052328"/>
    </source>
</evidence>
<keyword evidence="9" id="KW-0479">Metal-binding</keyword>
<keyword evidence="5 9" id="KW-0822">Tryptophan biosynthesis</keyword>
<dbReference type="EMBL" id="QMQA01000269">
    <property type="protein sequence ID" value="RLE11258.1"/>
    <property type="molecule type" value="Genomic_DNA"/>
</dbReference>
<dbReference type="PANTHER" id="PTHR43285:SF2">
    <property type="entry name" value="ANTHRANILATE PHOSPHORIBOSYLTRANSFERASE"/>
    <property type="match status" value="1"/>
</dbReference>
<keyword evidence="4 9" id="KW-0808">Transferase</keyword>
<feature type="binding site" evidence="9">
    <location>
        <begin position="90"/>
        <end position="93"/>
    </location>
    <ligand>
        <name>5-phospho-alpha-D-ribose 1-diphosphate</name>
        <dbReference type="ChEBI" id="CHEBI:58017"/>
    </ligand>
</feature>
<dbReference type="InterPro" id="IPR035902">
    <property type="entry name" value="Nuc_phospho_transferase"/>
</dbReference>
<accession>A0A662D8R0</accession>
<dbReference type="GO" id="GO:0004048">
    <property type="term" value="F:anthranilate phosphoribosyltransferase activity"/>
    <property type="evidence" value="ECO:0007669"/>
    <property type="project" value="UniProtKB-UniRule"/>
</dbReference>
<evidence type="ECO:0000256" key="1">
    <source>
        <dbReference type="ARBA" id="ARBA00004907"/>
    </source>
</evidence>
<comment type="cofactor">
    <cofactor evidence="9">
        <name>Mg(2+)</name>
        <dbReference type="ChEBI" id="CHEBI:18420"/>
    </cofactor>
    <text evidence="9">Binds 2 magnesium ions per monomer.</text>
</comment>
<evidence type="ECO:0000313" key="13">
    <source>
        <dbReference type="Proteomes" id="UP000280417"/>
    </source>
</evidence>
<dbReference type="SUPFAM" id="SSF47648">
    <property type="entry name" value="Nucleoside phosphorylase/phosphoribosyltransferase N-terminal domain"/>
    <property type="match status" value="1"/>
</dbReference>
<feature type="domain" description="Glycosyl transferase family 3 N-terminal" evidence="11">
    <location>
        <begin position="4"/>
        <end position="65"/>
    </location>
</feature>
<feature type="binding site" evidence="9">
    <location>
        <begin position="83"/>
        <end position="84"/>
    </location>
    <ligand>
        <name>5-phospho-alpha-D-ribose 1-diphosphate</name>
        <dbReference type="ChEBI" id="CHEBI:58017"/>
    </ligand>
</feature>
<evidence type="ECO:0000259" key="11">
    <source>
        <dbReference type="Pfam" id="PF02885"/>
    </source>
</evidence>